<sequence length="89" mass="10040">MWALSQTGASGVESGRRRVESNATQRLNDPQQDRRMYKCPTPKNIMSNMASDNAVMTHETPAAARSPLRSQYLHLHGTLRHQPSSCRFD</sequence>
<dbReference type="Proteomes" id="UP000663193">
    <property type="component" value="Chromosome 10"/>
</dbReference>
<keyword evidence="3" id="KW-1185">Reference proteome</keyword>
<dbReference type="VEuPathDB" id="FungiDB:JI435_068210"/>
<accession>A0A7U2F7F3</accession>
<gene>
    <name evidence="2" type="ORF">JI435_068210</name>
</gene>
<name>A0A7U2F7F3_PHANO</name>
<feature type="compositionally biased region" description="Polar residues" evidence="1">
    <location>
        <begin position="21"/>
        <end position="30"/>
    </location>
</feature>
<dbReference type="EMBL" id="CP069032">
    <property type="protein sequence ID" value="QRC99891.1"/>
    <property type="molecule type" value="Genomic_DNA"/>
</dbReference>
<evidence type="ECO:0000313" key="2">
    <source>
        <dbReference type="EMBL" id="QRC99891.1"/>
    </source>
</evidence>
<proteinExistence type="predicted"/>
<protein>
    <submittedName>
        <fullName evidence="2">Uncharacterized protein</fullName>
    </submittedName>
</protein>
<reference evidence="3" key="1">
    <citation type="journal article" date="2021" name="BMC Genomics">
        <title>Chromosome-level genome assembly and manually-curated proteome of model necrotroph Parastagonospora nodorum Sn15 reveals a genome-wide trove of candidate effector homologs, and redundancy of virulence-related functions within an accessory chromosome.</title>
        <authorList>
            <person name="Bertazzoni S."/>
            <person name="Jones D.A.B."/>
            <person name="Phan H.T."/>
            <person name="Tan K.-C."/>
            <person name="Hane J.K."/>
        </authorList>
    </citation>
    <scope>NUCLEOTIDE SEQUENCE [LARGE SCALE GENOMIC DNA]</scope>
    <source>
        <strain evidence="3">SN15 / ATCC MYA-4574 / FGSC 10173)</strain>
    </source>
</reference>
<evidence type="ECO:0000256" key="1">
    <source>
        <dbReference type="SAM" id="MobiDB-lite"/>
    </source>
</evidence>
<evidence type="ECO:0000313" key="3">
    <source>
        <dbReference type="Proteomes" id="UP000663193"/>
    </source>
</evidence>
<feature type="region of interest" description="Disordered" evidence="1">
    <location>
        <begin position="1"/>
        <end position="47"/>
    </location>
</feature>
<dbReference type="AlphaFoldDB" id="A0A7U2F7F3"/>
<organism evidence="2 3">
    <name type="scientific">Phaeosphaeria nodorum (strain SN15 / ATCC MYA-4574 / FGSC 10173)</name>
    <name type="common">Glume blotch fungus</name>
    <name type="synonym">Parastagonospora nodorum</name>
    <dbReference type="NCBI Taxonomy" id="321614"/>
    <lineage>
        <taxon>Eukaryota</taxon>
        <taxon>Fungi</taxon>
        <taxon>Dikarya</taxon>
        <taxon>Ascomycota</taxon>
        <taxon>Pezizomycotina</taxon>
        <taxon>Dothideomycetes</taxon>
        <taxon>Pleosporomycetidae</taxon>
        <taxon>Pleosporales</taxon>
        <taxon>Pleosporineae</taxon>
        <taxon>Phaeosphaeriaceae</taxon>
        <taxon>Parastagonospora</taxon>
    </lineage>
</organism>